<evidence type="ECO:0000313" key="4">
    <source>
        <dbReference type="Proteomes" id="UP000287701"/>
    </source>
</evidence>
<dbReference type="NCBIfam" id="TIGR03999">
    <property type="entry name" value="thiol_BshA"/>
    <property type="match status" value="1"/>
</dbReference>
<dbReference type="Pfam" id="PF13439">
    <property type="entry name" value="Glyco_transf_4"/>
    <property type="match status" value="1"/>
</dbReference>
<dbReference type="Proteomes" id="UP000287701">
    <property type="component" value="Chromosome"/>
</dbReference>
<dbReference type="GO" id="GO:0016757">
    <property type="term" value="F:glycosyltransferase activity"/>
    <property type="evidence" value="ECO:0007669"/>
    <property type="project" value="InterPro"/>
</dbReference>
<protein>
    <submittedName>
        <fullName evidence="3">N-acetyl-alpha-D-glucosaminyl L-malate synthase BshA</fullName>
    </submittedName>
</protein>
<dbReference type="RefSeq" id="WP_128501479.1">
    <property type="nucleotide sequence ID" value="NZ_CP035107.1"/>
</dbReference>
<dbReference type="SUPFAM" id="SSF53756">
    <property type="entry name" value="UDP-Glycosyltransferase/glycogen phosphorylase"/>
    <property type="match status" value="1"/>
</dbReference>
<feature type="domain" description="Glycosyltransferase subfamily 4-like N-terminal" evidence="2">
    <location>
        <begin position="11"/>
        <end position="179"/>
    </location>
</feature>
<dbReference type="Pfam" id="PF00534">
    <property type="entry name" value="Glycos_transf_1"/>
    <property type="match status" value="1"/>
</dbReference>
<reference evidence="3 4" key="1">
    <citation type="submission" date="2019-01" db="EMBL/GenBank/DDBJ databases">
        <title>Whole Genome of Ornithobacterium rhinotracheale FARPER-174b.</title>
        <authorList>
            <person name="Tataje-Lavanda L.A."/>
            <person name="Montalvan A."/>
            <person name="Montesinos R."/>
            <person name="Zimic M."/>
            <person name="Fernandez-Sanchez M."/>
            <person name="Fernandez-Diaz M."/>
        </authorList>
    </citation>
    <scope>NUCLEOTIDE SEQUENCE [LARGE SCALE GENOMIC DNA]</scope>
    <source>
        <strain evidence="3 4">FARPER-174b</strain>
    </source>
</reference>
<organism evidence="3 4">
    <name type="scientific">Ornithobacterium rhinotracheale</name>
    <dbReference type="NCBI Taxonomy" id="28251"/>
    <lineage>
        <taxon>Bacteria</taxon>
        <taxon>Pseudomonadati</taxon>
        <taxon>Bacteroidota</taxon>
        <taxon>Flavobacteriia</taxon>
        <taxon>Flavobacteriales</taxon>
        <taxon>Weeksellaceae</taxon>
        <taxon>Ornithobacterium</taxon>
    </lineage>
</organism>
<evidence type="ECO:0000259" key="1">
    <source>
        <dbReference type="Pfam" id="PF00534"/>
    </source>
</evidence>
<dbReference type="AlphaFoldDB" id="A0A3R5UXX5"/>
<name>A0A3R5UXX5_ORNRH</name>
<dbReference type="PANTHER" id="PTHR12526">
    <property type="entry name" value="GLYCOSYLTRANSFERASE"/>
    <property type="match status" value="1"/>
</dbReference>
<proteinExistence type="predicted"/>
<gene>
    <name evidence="3" type="primary">bshA</name>
    <name evidence="3" type="ORF">EQP59_06595</name>
</gene>
<accession>A0A3R5UXX5</accession>
<evidence type="ECO:0000259" key="2">
    <source>
        <dbReference type="Pfam" id="PF13439"/>
    </source>
</evidence>
<evidence type="ECO:0000313" key="3">
    <source>
        <dbReference type="EMBL" id="QAR31024.1"/>
    </source>
</evidence>
<dbReference type="PANTHER" id="PTHR12526:SF599">
    <property type="entry name" value="N-ACETYL-ALPHA-D-GLUCOSAMINYL L-MALATE SYNTHASE"/>
    <property type="match status" value="1"/>
</dbReference>
<sequence length="374" mass="42154">MKIGIVCYPTYGGSGIVATELGMEMAKKGHQVHFISYSLPARLDVTIPNITFHQVHIKEYELFHYQPYSLALSTLIVEITERQGLDLLHVHYAIPHAYAAYFAKQILKERGKDLPVITTLHGTDITLVGQHPSYKSAVEFSINQSDAVTTVSESLRKDTYTVFNITKPIEVIPNFIDNELYRYLGECIRSHIASPEEKILIHVSNLRAVKRVTDVVEIFYRVQQKIPTKLIIVGEGPEWDNALHLIQKYNLDDKVKNFGKVKNLNQILCISDLFVLPSAQESFGLAALEAMAAGVPVLSSDVGGIPEVNIDRKTGYVCNMGDVETMAQKAIELLSNDELLAEMKVNAKKRAHDFDIKNILPLYENLYQRVHEEF</sequence>
<dbReference type="GO" id="GO:0071793">
    <property type="term" value="P:bacillithiol biosynthetic process"/>
    <property type="evidence" value="ECO:0007669"/>
    <property type="project" value="InterPro"/>
</dbReference>
<dbReference type="InterPro" id="IPR001296">
    <property type="entry name" value="Glyco_trans_1"/>
</dbReference>
<dbReference type="InterPro" id="IPR028098">
    <property type="entry name" value="Glyco_trans_4-like_N"/>
</dbReference>
<dbReference type="OrthoDB" id="9810929at2"/>
<dbReference type="Gene3D" id="3.40.50.2000">
    <property type="entry name" value="Glycogen Phosphorylase B"/>
    <property type="match status" value="2"/>
</dbReference>
<feature type="domain" description="Glycosyl transferase family 1" evidence="1">
    <location>
        <begin position="193"/>
        <end position="350"/>
    </location>
</feature>
<dbReference type="InterPro" id="IPR023881">
    <property type="entry name" value="Thiol_BshA"/>
</dbReference>
<dbReference type="EMBL" id="CP035107">
    <property type="protein sequence ID" value="QAR31024.1"/>
    <property type="molecule type" value="Genomic_DNA"/>
</dbReference>